<feature type="transmembrane region" description="Helical" evidence="1">
    <location>
        <begin position="154"/>
        <end position="174"/>
    </location>
</feature>
<keyword evidence="2" id="KW-0723">Serine/threonine-protein kinase</keyword>
<feature type="transmembrane region" description="Helical" evidence="1">
    <location>
        <begin position="69"/>
        <end position="95"/>
    </location>
</feature>
<dbReference type="OrthoDB" id="5954304at2"/>
<feature type="transmembrane region" description="Helical" evidence="1">
    <location>
        <begin position="37"/>
        <end position="57"/>
    </location>
</feature>
<dbReference type="Proteomes" id="UP000198575">
    <property type="component" value="Unassembled WGS sequence"/>
</dbReference>
<name>A0A1I4W803_9GAMM</name>
<organism evidence="2 3">
    <name type="scientific">Dokdonella immobilis</name>
    <dbReference type="NCBI Taxonomy" id="578942"/>
    <lineage>
        <taxon>Bacteria</taxon>
        <taxon>Pseudomonadati</taxon>
        <taxon>Pseudomonadota</taxon>
        <taxon>Gammaproteobacteria</taxon>
        <taxon>Lysobacterales</taxon>
        <taxon>Rhodanobacteraceae</taxon>
        <taxon>Dokdonella</taxon>
    </lineage>
</organism>
<dbReference type="GO" id="GO:0004674">
    <property type="term" value="F:protein serine/threonine kinase activity"/>
    <property type="evidence" value="ECO:0007669"/>
    <property type="project" value="UniProtKB-KW"/>
</dbReference>
<dbReference type="STRING" id="578942.SAMN05216289_10480"/>
<proteinExistence type="predicted"/>
<accession>A0A1I4W803</accession>
<keyword evidence="3" id="KW-1185">Reference proteome</keyword>
<reference evidence="2 3" key="1">
    <citation type="submission" date="2016-10" db="EMBL/GenBank/DDBJ databases">
        <authorList>
            <person name="de Groot N.N."/>
        </authorList>
    </citation>
    <scope>NUCLEOTIDE SEQUENCE [LARGE SCALE GENOMIC DNA]</scope>
    <source>
        <strain evidence="2 3">CGMCC 1.7659</strain>
    </source>
</reference>
<protein>
    <submittedName>
        <fullName evidence="2">Serine/threonine protein kinase</fullName>
    </submittedName>
</protein>
<sequence length="214" mass="24160">MKAAWQTLDRRLEQQHALNLRLFRDSRSDKARSELRPLFWGQVSQIALGLAMILLGVSAWNRVDPPTHLLVSGIIVHVYGVLAIALAGITLGMLGRLDYSEPVLAIQRRLAWLRSFYIGAGMIVGLSWWLFWIPFAVVFFAWLSGGDFYVRVPLLLAVWVPVGLAGLVATWMFHRWALRSGRPRLVRAMHEAMAGGSLVRAQAALEEIRRFESE</sequence>
<evidence type="ECO:0000313" key="3">
    <source>
        <dbReference type="Proteomes" id="UP000198575"/>
    </source>
</evidence>
<feature type="transmembrane region" description="Helical" evidence="1">
    <location>
        <begin position="116"/>
        <end position="142"/>
    </location>
</feature>
<keyword evidence="2" id="KW-0808">Transferase</keyword>
<dbReference type="RefSeq" id="WP_139224851.1">
    <property type="nucleotide sequence ID" value="NZ_FOVF01000004.1"/>
</dbReference>
<dbReference type="EMBL" id="FOVF01000004">
    <property type="protein sequence ID" value="SFN09778.1"/>
    <property type="molecule type" value="Genomic_DNA"/>
</dbReference>
<evidence type="ECO:0000313" key="2">
    <source>
        <dbReference type="EMBL" id="SFN09778.1"/>
    </source>
</evidence>
<evidence type="ECO:0000256" key="1">
    <source>
        <dbReference type="SAM" id="Phobius"/>
    </source>
</evidence>
<gene>
    <name evidence="2" type="ORF">SAMN05216289_10480</name>
</gene>
<keyword evidence="2" id="KW-0418">Kinase</keyword>
<keyword evidence="1" id="KW-0812">Transmembrane</keyword>
<dbReference type="AlphaFoldDB" id="A0A1I4W803"/>
<keyword evidence="1" id="KW-0472">Membrane</keyword>
<keyword evidence="1" id="KW-1133">Transmembrane helix</keyword>